<dbReference type="GO" id="GO:0000050">
    <property type="term" value="P:urea cycle"/>
    <property type="evidence" value="ECO:0007669"/>
    <property type="project" value="UniProtKB-UniPathway"/>
</dbReference>
<dbReference type="UniPathway" id="UPA00158">
    <property type="reaction ID" value="UER00272"/>
</dbReference>
<dbReference type="GO" id="GO:0000053">
    <property type="term" value="P:argininosuccinate metabolic process"/>
    <property type="evidence" value="ECO:0007669"/>
    <property type="project" value="TreeGrafter"/>
</dbReference>
<keyword evidence="9" id="KW-0028">Amino-acid biosynthesis</keyword>
<keyword evidence="7" id="KW-0055">Arginine biosynthesis</keyword>
<evidence type="ECO:0000259" key="14">
    <source>
        <dbReference type="Pfam" id="PF00764"/>
    </source>
</evidence>
<dbReference type="SUPFAM" id="SSF52402">
    <property type="entry name" value="Adenine nucleotide alpha hydrolases-like"/>
    <property type="match status" value="1"/>
</dbReference>
<dbReference type="InterPro" id="IPR023434">
    <property type="entry name" value="Arginosuc_synth_type_1_subfam"/>
</dbReference>
<keyword evidence="10" id="KW-0547">Nucleotide-binding</keyword>
<keyword evidence="17" id="KW-1185">Reference proteome</keyword>
<dbReference type="HAMAP" id="MF_00005">
    <property type="entry name" value="Arg_succ_synth_type1"/>
    <property type="match status" value="1"/>
</dbReference>
<feature type="domain" description="Arginosuccinate synthase-like N-terminal" evidence="14">
    <location>
        <begin position="10"/>
        <end position="173"/>
    </location>
</feature>
<dbReference type="GO" id="GO:0006526">
    <property type="term" value="P:L-arginine biosynthetic process"/>
    <property type="evidence" value="ECO:0007669"/>
    <property type="project" value="UniProtKB-UniPathway"/>
</dbReference>
<dbReference type="UniPathway" id="UPA00068">
    <property type="reaction ID" value="UER00113"/>
</dbReference>
<evidence type="ECO:0000256" key="1">
    <source>
        <dbReference type="ARBA" id="ARBA00004967"/>
    </source>
</evidence>
<dbReference type="NCBIfam" id="TIGR00032">
    <property type="entry name" value="argG"/>
    <property type="match status" value="1"/>
</dbReference>
<name>A0A2J7QV22_9NEOP</name>
<organism evidence="16 17">
    <name type="scientific">Cryptotermes secundus</name>
    <dbReference type="NCBI Taxonomy" id="105785"/>
    <lineage>
        <taxon>Eukaryota</taxon>
        <taxon>Metazoa</taxon>
        <taxon>Ecdysozoa</taxon>
        <taxon>Arthropoda</taxon>
        <taxon>Hexapoda</taxon>
        <taxon>Insecta</taxon>
        <taxon>Pterygota</taxon>
        <taxon>Neoptera</taxon>
        <taxon>Polyneoptera</taxon>
        <taxon>Dictyoptera</taxon>
        <taxon>Blattodea</taxon>
        <taxon>Blattoidea</taxon>
        <taxon>Termitoidae</taxon>
        <taxon>Kalotermitidae</taxon>
        <taxon>Cryptotermitinae</taxon>
        <taxon>Cryptotermes</taxon>
    </lineage>
</organism>
<dbReference type="InterPro" id="IPR048267">
    <property type="entry name" value="Arginosuc_syn_N"/>
</dbReference>
<evidence type="ECO:0000256" key="5">
    <source>
        <dbReference type="ARBA" id="ARBA00014810"/>
    </source>
</evidence>
<evidence type="ECO:0000256" key="12">
    <source>
        <dbReference type="ARBA" id="ARBA00029916"/>
    </source>
</evidence>
<dbReference type="FunFam" id="3.40.50.620:FF:000019">
    <property type="entry name" value="Argininosuccinate synthase"/>
    <property type="match status" value="1"/>
</dbReference>
<evidence type="ECO:0000313" key="17">
    <source>
        <dbReference type="Proteomes" id="UP000235965"/>
    </source>
</evidence>
<dbReference type="InParanoid" id="A0A2J7QV22"/>
<dbReference type="NCBIfam" id="NF001770">
    <property type="entry name" value="PRK00509.1"/>
    <property type="match status" value="1"/>
</dbReference>
<comment type="pathway">
    <text evidence="2">Nitrogen metabolism; urea cycle; (N(omega)-L-arginino)succinate from L-aspartate and L-citrulline: step 1/1.</text>
</comment>
<evidence type="ECO:0000313" key="16">
    <source>
        <dbReference type="EMBL" id="PNF32432.1"/>
    </source>
</evidence>
<comment type="pathway">
    <text evidence="1">Amino-acid biosynthesis; L-arginine biosynthesis; L-arginine from L-ornithine and carbamoyl phosphate: step 2/3.</text>
</comment>
<dbReference type="Pfam" id="PF00764">
    <property type="entry name" value="Arginosuc_synth"/>
    <property type="match status" value="1"/>
</dbReference>
<dbReference type="FunCoup" id="A0A2J7QV22">
    <property type="interactions" value="576"/>
</dbReference>
<keyword evidence="11" id="KW-0067">ATP-binding</keyword>
<dbReference type="GO" id="GO:0004055">
    <property type="term" value="F:argininosuccinate synthase activity"/>
    <property type="evidence" value="ECO:0007669"/>
    <property type="project" value="UniProtKB-EC"/>
</dbReference>
<dbReference type="EMBL" id="NEVH01010479">
    <property type="protein sequence ID" value="PNF32432.1"/>
    <property type="molecule type" value="Genomic_DNA"/>
</dbReference>
<keyword evidence="8" id="KW-0436">Ligase</keyword>
<dbReference type="PROSITE" id="PS00564">
    <property type="entry name" value="ARGININOSUCCIN_SYN_1"/>
    <property type="match status" value="1"/>
</dbReference>
<dbReference type="GO" id="GO:0005737">
    <property type="term" value="C:cytoplasm"/>
    <property type="evidence" value="ECO:0007669"/>
    <property type="project" value="TreeGrafter"/>
</dbReference>
<dbReference type="Gene3D" id="3.40.50.620">
    <property type="entry name" value="HUPs"/>
    <property type="match status" value="1"/>
</dbReference>
<evidence type="ECO:0000256" key="11">
    <source>
        <dbReference type="ARBA" id="ARBA00022840"/>
    </source>
</evidence>
<dbReference type="InterPro" id="IPR024074">
    <property type="entry name" value="AS_cat/multimer_dom_body"/>
</dbReference>
<evidence type="ECO:0000256" key="8">
    <source>
        <dbReference type="ARBA" id="ARBA00022598"/>
    </source>
</evidence>
<dbReference type="Proteomes" id="UP000235965">
    <property type="component" value="Unassembled WGS sequence"/>
</dbReference>
<dbReference type="CDD" id="cd01999">
    <property type="entry name" value="ASS"/>
    <property type="match status" value="1"/>
</dbReference>
<dbReference type="GO" id="GO:0005524">
    <property type="term" value="F:ATP binding"/>
    <property type="evidence" value="ECO:0007669"/>
    <property type="project" value="UniProtKB-KW"/>
</dbReference>
<evidence type="ECO:0000256" key="13">
    <source>
        <dbReference type="ARBA" id="ARBA00049077"/>
    </source>
</evidence>
<proteinExistence type="inferred from homology"/>
<evidence type="ECO:0000256" key="3">
    <source>
        <dbReference type="ARBA" id="ARBA00011881"/>
    </source>
</evidence>
<evidence type="ECO:0000256" key="7">
    <source>
        <dbReference type="ARBA" id="ARBA00022571"/>
    </source>
</evidence>
<dbReference type="OrthoDB" id="1688907at2759"/>
<dbReference type="EC" id="6.3.4.5" evidence="4"/>
<evidence type="ECO:0000256" key="4">
    <source>
        <dbReference type="ARBA" id="ARBA00012286"/>
    </source>
</evidence>
<sequence>MEMNVSKGTVVLAYSGGLDTSCILAWLIEQGYNVITYMANIGQEEDFEAAKKKALTIGASKVVIDDVRAQFVKDFIWPAVSAGLIYESRYLLGTSLARPCISQGLVHVAQQEKAQLISHGATGKGNDQIRFELSCYALWPQVKVLAPWRIESFTKRFQGRQDLIQYAESHGIPVPVTPKKPWSMDANLMHISYESGVLEDPAKPAPDGIFHLTADPQHAPEKPCKLQINFEHGMPLSLKNLTEGGPVETDPLQMLTTLNQIGGRHGVGRTDIVENRFIGLKSRGVYETPGGTILHVAHTDLETFCLDREVLRLKTFLRDKMADYVYNGFWFSPECEFVRESIALSQRYVTGWVQVELYKGSVRVLARNSPTTLYNQNLVSMDQHGDFQPNDATGFINTHAIRLREFQRFKTQLEEEAV</sequence>
<evidence type="ECO:0000256" key="2">
    <source>
        <dbReference type="ARBA" id="ARBA00005154"/>
    </source>
</evidence>
<feature type="domain" description="Arginosuccinate synthase C-terminal" evidence="15">
    <location>
        <begin position="182"/>
        <end position="405"/>
    </location>
</feature>
<dbReference type="Gene3D" id="3.90.1260.10">
    <property type="entry name" value="Argininosuccinate synthetase, chain A, domain 2"/>
    <property type="match status" value="1"/>
</dbReference>
<dbReference type="FunFam" id="3.90.1260.10:FF:000003">
    <property type="entry name" value="Argininosuccinate synthase"/>
    <property type="match status" value="1"/>
</dbReference>
<protein>
    <recommendedName>
        <fullName evidence="5">Argininosuccinate synthase</fullName>
        <ecNumber evidence="4">6.3.4.5</ecNumber>
    </recommendedName>
    <alternativeName>
        <fullName evidence="12">Citrulline--aspartate ligase</fullName>
    </alternativeName>
</protein>
<reference evidence="16 17" key="1">
    <citation type="submission" date="2017-12" db="EMBL/GenBank/DDBJ databases">
        <title>Hemimetabolous genomes reveal molecular basis of termite eusociality.</title>
        <authorList>
            <person name="Harrison M.C."/>
            <person name="Jongepier E."/>
            <person name="Robertson H.M."/>
            <person name="Arning N."/>
            <person name="Bitard-Feildel T."/>
            <person name="Chao H."/>
            <person name="Childers C.P."/>
            <person name="Dinh H."/>
            <person name="Doddapaneni H."/>
            <person name="Dugan S."/>
            <person name="Gowin J."/>
            <person name="Greiner C."/>
            <person name="Han Y."/>
            <person name="Hu H."/>
            <person name="Hughes D.S.T."/>
            <person name="Huylmans A.-K."/>
            <person name="Kemena C."/>
            <person name="Kremer L.P.M."/>
            <person name="Lee S.L."/>
            <person name="Lopez-Ezquerra A."/>
            <person name="Mallet L."/>
            <person name="Monroy-Kuhn J.M."/>
            <person name="Moser A."/>
            <person name="Murali S.C."/>
            <person name="Muzny D.M."/>
            <person name="Otani S."/>
            <person name="Piulachs M.-D."/>
            <person name="Poelchau M."/>
            <person name="Qu J."/>
            <person name="Schaub F."/>
            <person name="Wada-Katsumata A."/>
            <person name="Worley K.C."/>
            <person name="Xie Q."/>
            <person name="Ylla G."/>
            <person name="Poulsen M."/>
            <person name="Gibbs R.A."/>
            <person name="Schal C."/>
            <person name="Richards S."/>
            <person name="Belles X."/>
            <person name="Korb J."/>
            <person name="Bornberg-Bauer E."/>
        </authorList>
    </citation>
    <scope>NUCLEOTIDE SEQUENCE [LARGE SCALE GENOMIC DNA]</scope>
    <source>
        <tissue evidence="16">Whole body</tissue>
    </source>
</reference>
<dbReference type="SUPFAM" id="SSF69864">
    <property type="entry name" value="Argininosuccinate synthetase, C-terminal domain"/>
    <property type="match status" value="1"/>
</dbReference>
<dbReference type="PANTHER" id="PTHR11587:SF2">
    <property type="entry name" value="ARGININOSUCCINATE SYNTHASE"/>
    <property type="match status" value="1"/>
</dbReference>
<accession>A0A2J7QV22</accession>
<dbReference type="InterPro" id="IPR048268">
    <property type="entry name" value="Arginosuc_syn_C"/>
</dbReference>
<comment type="subunit">
    <text evidence="3">Homotetramer.</text>
</comment>
<evidence type="ECO:0000256" key="10">
    <source>
        <dbReference type="ARBA" id="ARBA00022741"/>
    </source>
</evidence>
<evidence type="ECO:0000256" key="9">
    <source>
        <dbReference type="ARBA" id="ARBA00022605"/>
    </source>
</evidence>
<dbReference type="PROSITE" id="PS00565">
    <property type="entry name" value="ARGININOSUCCIN_SYN_2"/>
    <property type="match status" value="1"/>
</dbReference>
<comment type="caution">
    <text evidence="16">The sequence shown here is derived from an EMBL/GenBank/DDBJ whole genome shotgun (WGS) entry which is preliminary data.</text>
</comment>
<dbReference type="STRING" id="105785.A0A2J7QV22"/>
<dbReference type="Pfam" id="PF20979">
    <property type="entry name" value="Arginosuc_syn_C"/>
    <property type="match status" value="1"/>
</dbReference>
<evidence type="ECO:0000256" key="6">
    <source>
        <dbReference type="ARBA" id="ARBA00022436"/>
    </source>
</evidence>
<keyword evidence="6" id="KW-0835">Urea cycle</keyword>
<evidence type="ECO:0000259" key="15">
    <source>
        <dbReference type="Pfam" id="PF20979"/>
    </source>
</evidence>
<dbReference type="PANTHER" id="PTHR11587">
    <property type="entry name" value="ARGININOSUCCINATE SYNTHASE"/>
    <property type="match status" value="1"/>
</dbReference>
<dbReference type="InterPro" id="IPR001518">
    <property type="entry name" value="Arginosuc_synth"/>
</dbReference>
<comment type="catalytic activity">
    <reaction evidence="13">
        <text>L-citrulline + L-aspartate + ATP = 2-(N(omega)-L-arginino)succinate + AMP + diphosphate + H(+)</text>
        <dbReference type="Rhea" id="RHEA:10932"/>
        <dbReference type="ChEBI" id="CHEBI:15378"/>
        <dbReference type="ChEBI" id="CHEBI:29991"/>
        <dbReference type="ChEBI" id="CHEBI:30616"/>
        <dbReference type="ChEBI" id="CHEBI:33019"/>
        <dbReference type="ChEBI" id="CHEBI:57472"/>
        <dbReference type="ChEBI" id="CHEBI:57743"/>
        <dbReference type="ChEBI" id="CHEBI:456215"/>
        <dbReference type="EC" id="6.3.4.5"/>
    </reaction>
</comment>
<dbReference type="InterPro" id="IPR018223">
    <property type="entry name" value="Arginosuc_synth_CS"/>
</dbReference>
<dbReference type="AlphaFoldDB" id="A0A2J7QV22"/>
<dbReference type="Gene3D" id="1.20.5.470">
    <property type="entry name" value="Single helix bin"/>
    <property type="match status" value="1"/>
</dbReference>
<gene>
    <name evidence="16" type="primary">ass1_2</name>
    <name evidence="16" type="ORF">B7P43_G04896</name>
</gene>
<dbReference type="InterPro" id="IPR014729">
    <property type="entry name" value="Rossmann-like_a/b/a_fold"/>
</dbReference>